<evidence type="ECO:0000256" key="1">
    <source>
        <dbReference type="SAM" id="MobiDB-lite"/>
    </source>
</evidence>
<dbReference type="EMBL" id="VOIH02000008">
    <property type="protein sequence ID" value="KAF3440901.1"/>
    <property type="molecule type" value="Genomic_DNA"/>
</dbReference>
<dbReference type="AlphaFoldDB" id="A0A8K0E255"/>
<name>A0A8K0E255_9ROSA</name>
<gene>
    <name evidence="2" type="ORF">FNV43_RR19187</name>
</gene>
<accession>A0A8K0E255</accession>
<reference evidence="2" key="1">
    <citation type="submission" date="2020-03" db="EMBL/GenBank/DDBJ databases">
        <title>A high-quality chromosome-level genome assembly of a woody plant with both climbing and erect habits, Rhamnella rubrinervis.</title>
        <authorList>
            <person name="Lu Z."/>
            <person name="Yang Y."/>
            <person name="Zhu X."/>
            <person name="Sun Y."/>
        </authorList>
    </citation>
    <scope>NUCLEOTIDE SEQUENCE</scope>
    <source>
        <strain evidence="2">BYM</strain>
        <tissue evidence="2">Leaf</tissue>
    </source>
</reference>
<evidence type="ECO:0000313" key="3">
    <source>
        <dbReference type="Proteomes" id="UP000796880"/>
    </source>
</evidence>
<keyword evidence="3" id="KW-1185">Reference proteome</keyword>
<evidence type="ECO:0000313" key="2">
    <source>
        <dbReference type="EMBL" id="KAF3440901.1"/>
    </source>
</evidence>
<proteinExistence type="predicted"/>
<sequence>MCDSVEKGGEREGDRKTVMARGAMPAGYGWTRTSNTCRPSQRGHLDTAFTPSPSRNPHPPLSVFDWQAQPSTRHHRRMLSPLSAANSPSLFTPHLSSIFTLSPLHTHAAIPNYIIILPHPIWLHDVDALVSRTTPYQLSRCRYDASYTGFD</sequence>
<comment type="caution">
    <text evidence="2">The sequence shown here is derived from an EMBL/GenBank/DDBJ whole genome shotgun (WGS) entry which is preliminary data.</text>
</comment>
<dbReference type="Proteomes" id="UP000796880">
    <property type="component" value="Unassembled WGS sequence"/>
</dbReference>
<protein>
    <submittedName>
        <fullName evidence="2">Uncharacterized protein</fullName>
    </submittedName>
</protein>
<organism evidence="2 3">
    <name type="scientific">Rhamnella rubrinervis</name>
    <dbReference type="NCBI Taxonomy" id="2594499"/>
    <lineage>
        <taxon>Eukaryota</taxon>
        <taxon>Viridiplantae</taxon>
        <taxon>Streptophyta</taxon>
        <taxon>Embryophyta</taxon>
        <taxon>Tracheophyta</taxon>
        <taxon>Spermatophyta</taxon>
        <taxon>Magnoliopsida</taxon>
        <taxon>eudicotyledons</taxon>
        <taxon>Gunneridae</taxon>
        <taxon>Pentapetalae</taxon>
        <taxon>rosids</taxon>
        <taxon>fabids</taxon>
        <taxon>Rosales</taxon>
        <taxon>Rhamnaceae</taxon>
        <taxon>rhamnoid group</taxon>
        <taxon>Rhamneae</taxon>
        <taxon>Rhamnella</taxon>
    </lineage>
</organism>
<feature type="region of interest" description="Disordered" evidence="1">
    <location>
        <begin position="29"/>
        <end position="62"/>
    </location>
</feature>